<evidence type="ECO:0008006" key="4">
    <source>
        <dbReference type="Google" id="ProtNLM"/>
    </source>
</evidence>
<dbReference type="EMBL" id="JACHOB010000001">
    <property type="protein sequence ID" value="MBB4657662.1"/>
    <property type="molecule type" value="Genomic_DNA"/>
</dbReference>
<dbReference type="AlphaFoldDB" id="A0A840I0C1"/>
<name>A0A840I0C1_9PROT</name>
<dbReference type="Proteomes" id="UP000563524">
    <property type="component" value="Unassembled WGS sequence"/>
</dbReference>
<keyword evidence="3" id="KW-1185">Reference proteome</keyword>
<accession>A0A840I0C1</accession>
<feature type="transmembrane region" description="Helical" evidence="1">
    <location>
        <begin position="56"/>
        <end position="75"/>
    </location>
</feature>
<dbReference type="RefSeq" id="WP_183814951.1">
    <property type="nucleotide sequence ID" value="NZ_JACHOB010000001.1"/>
</dbReference>
<evidence type="ECO:0000313" key="3">
    <source>
        <dbReference type="Proteomes" id="UP000563524"/>
    </source>
</evidence>
<protein>
    <recommendedName>
        <fullName evidence="4">PH domain-containing protein</fullName>
    </recommendedName>
</protein>
<gene>
    <name evidence="2" type="ORF">GGQ59_000162</name>
</gene>
<keyword evidence="1" id="KW-1133">Transmembrane helix</keyword>
<reference evidence="2 3" key="1">
    <citation type="submission" date="2020-08" db="EMBL/GenBank/DDBJ databases">
        <title>Genomic Encyclopedia of Type Strains, Phase IV (KMG-IV): sequencing the most valuable type-strain genomes for metagenomic binning, comparative biology and taxonomic classification.</title>
        <authorList>
            <person name="Goeker M."/>
        </authorList>
    </citation>
    <scope>NUCLEOTIDE SEQUENCE [LARGE SCALE GENOMIC DNA]</scope>
    <source>
        <strain evidence="2 3">DSM 102850</strain>
    </source>
</reference>
<proteinExistence type="predicted"/>
<feature type="transmembrane region" description="Helical" evidence="1">
    <location>
        <begin position="25"/>
        <end position="49"/>
    </location>
</feature>
<keyword evidence="1" id="KW-0472">Membrane</keyword>
<evidence type="ECO:0000256" key="1">
    <source>
        <dbReference type="SAM" id="Phobius"/>
    </source>
</evidence>
<keyword evidence="1" id="KW-0812">Transmembrane</keyword>
<organism evidence="2 3">
    <name type="scientific">Parvularcula dongshanensis</name>
    <dbReference type="NCBI Taxonomy" id="1173995"/>
    <lineage>
        <taxon>Bacteria</taxon>
        <taxon>Pseudomonadati</taxon>
        <taxon>Pseudomonadota</taxon>
        <taxon>Alphaproteobacteria</taxon>
        <taxon>Parvularculales</taxon>
        <taxon>Parvularculaceae</taxon>
        <taxon>Parvularcula</taxon>
    </lineage>
</organism>
<evidence type="ECO:0000313" key="2">
    <source>
        <dbReference type="EMBL" id="MBB4657662.1"/>
    </source>
</evidence>
<sequence>MTTAVLPAGAVAAEARPDHYEARFWRSPFALTAAAVVSAQGLLMVLAAIHDRPFPFEFAFSLTVLALTFLMAGVWPNWNYLRVTPEGVDQQAGLRSFVASWSQVQNIRVFEGWVELRVVTGVRTGERRVRTVRLFNRYALSSEEFGDLVERHWQRARAGRG</sequence>
<comment type="caution">
    <text evidence="2">The sequence shown here is derived from an EMBL/GenBank/DDBJ whole genome shotgun (WGS) entry which is preliminary data.</text>
</comment>